<dbReference type="EMBL" id="MU151120">
    <property type="protein sequence ID" value="KAF9449793.1"/>
    <property type="molecule type" value="Genomic_DNA"/>
</dbReference>
<accession>A0A9P5XEA8</accession>
<dbReference type="Pfam" id="PF20415">
    <property type="entry name" value="DUF6699"/>
    <property type="match status" value="1"/>
</dbReference>
<evidence type="ECO:0000313" key="3">
    <source>
        <dbReference type="Proteomes" id="UP000807342"/>
    </source>
</evidence>
<dbReference type="InterPro" id="IPR046522">
    <property type="entry name" value="DUF6699"/>
</dbReference>
<proteinExistence type="predicted"/>
<dbReference type="OrthoDB" id="3251728at2759"/>
<name>A0A9P5XEA8_9AGAR</name>
<keyword evidence="3" id="KW-1185">Reference proteome</keyword>
<evidence type="ECO:0000259" key="1">
    <source>
        <dbReference type="Pfam" id="PF20415"/>
    </source>
</evidence>
<protein>
    <recommendedName>
        <fullName evidence="1">DUF6699 domain-containing protein</fullName>
    </recommendedName>
</protein>
<reference evidence="2" key="1">
    <citation type="submission" date="2020-11" db="EMBL/GenBank/DDBJ databases">
        <authorList>
            <consortium name="DOE Joint Genome Institute"/>
            <person name="Ahrendt S."/>
            <person name="Riley R."/>
            <person name="Andreopoulos W."/>
            <person name="Labutti K."/>
            <person name="Pangilinan J."/>
            <person name="Ruiz-Duenas F.J."/>
            <person name="Barrasa J.M."/>
            <person name="Sanchez-Garcia M."/>
            <person name="Camarero S."/>
            <person name="Miyauchi S."/>
            <person name="Serrano A."/>
            <person name="Linde D."/>
            <person name="Babiker R."/>
            <person name="Drula E."/>
            <person name="Ayuso-Fernandez I."/>
            <person name="Pacheco R."/>
            <person name="Padilla G."/>
            <person name="Ferreira P."/>
            <person name="Barriuso J."/>
            <person name="Kellner H."/>
            <person name="Castanera R."/>
            <person name="Alfaro M."/>
            <person name="Ramirez L."/>
            <person name="Pisabarro A.G."/>
            <person name="Kuo A."/>
            <person name="Tritt A."/>
            <person name="Lipzen A."/>
            <person name="He G."/>
            <person name="Yan M."/>
            <person name="Ng V."/>
            <person name="Cullen D."/>
            <person name="Martin F."/>
            <person name="Rosso M.-N."/>
            <person name="Henrissat B."/>
            <person name="Hibbett D."/>
            <person name="Martinez A.T."/>
            <person name="Grigoriev I.V."/>
        </authorList>
    </citation>
    <scope>NUCLEOTIDE SEQUENCE</scope>
    <source>
        <strain evidence="2">MF-IS2</strain>
    </source>
</reference>
<dbReference type="Proteomes" id="UP000807342">
    <property type="component" value="Unassembled WGS sequence"/>
</dbReference>
<evidence type="ECO:0000313" key="2">
    <source>
        <dbReference type="EMBL" id="KAF9449793.1"/>
    </source>
</evidence>
<feature type="domain" description="DUF6699" evidence="1">
    <location>
        <begin position="21"/>
        <end position="151"/>
    </location>
</feature>
<gene>
    <name evidence="2" type="ORF">P691DRAFT_811862</name>
</gene>
<dbReference type="AlphaFoldDB" id="A0A9P5XEA8"/>
<organism evidence="2 3">
    <name type="scientific">Macrolepiota fuliginosa MF-IS2</name>
    <dbReference type="NCBI Taxonomy" id="1400762"/>
    <lineage>
        <taxon>Eukaryota</taxon>
        <taxon>Fungi</taxon>
        <taxon>Dikarya</taxon>
        <taxon>Basidiomycota</taxon>
        <taxon>Agaricomycotina</taxon>
        <taxon>Agaricomycetes</taxon>
        <taxon>Agaricomycetidae</taxon>
        <taxon>Agaricales</taxon>
        <taxon>Agaricineae</taxon>
        <taxon>Agaricaceae</taxon>
        <taxon>Macrolepiota</taxon>
    </lineage>
</organism>
<sequence>MFDLSAPKFAPLRYVAPGQSEFLSPEDLQQPATWPSITQLRIVCDEIPQWPIDIQIDPTYYGGGGPPPGFQAPPITIGDILVKIYEHLAQRISHMDWAGLAPEQETAIGRAYTLRCKALGSAEAVERSHGVKRIDFCLGKVWFRGLTRTAEGMNVLKLHLYRK</sequence>
<comment type="caution">
    <text evidence="2">The sequence shown here is derived from an EMBL/GenBank/DDBJ whole genome shotgun (WGS) entry which is preliminary data.</text>
</comment>